<gene>
    <name evidence="6" type="ORF">QWJ38_19305</name>
</gene>
<evidence type="ECO:0000256" key="1">
    <source>
        <dbReference type="ARBA" id="ARBA00022729"/>
    </source>
</evidence>
<proteinExistence type="predicted"/>
<feature type="domain" description="Cytochrome c-type protein NrfB-like" evidence="5">
    <location>
        <begin position="120"/>
        <end position="170"/>
    </location>
</feature>
<accession>A0ABT8DY17</accession>
<name>A0ABT8DY17_9BURK</name>
<dbReference type="PANTHER" id="PTHR35038">
    <property type="entry name" value="DISSIMILATORY SULFITE REDUCTASE SIRA"/>
    <property type="match status" value="1"/>
</dbReference>
<keyword evidence="1 3" id="KW-0732">Signal</keyword>
<evidence type="ECO:0000313" key="7">
    <source>
        <dbReference type="Proteomes" id="UP001228044"/>
    </source>
</evidence>
<dbReference type="InterPro" id="IPR020015">
    <property type="entry name" value="Decahaem_cyt-c_DmsE"/>
</dbReference>
<evidence type="ECO:0000256" key="2">
    <source>
        <dbReference type="SAM" id="MobiDB-lite"/>
    </source>
</evidence>
<feature type="domain" description="Doubled CXXCH motif" evidence="4">
    <location>
        <begin position="244"/>
        <end position="281"/>
    </location>
</feature>
<dbReference type="Gene3D" id="3.90.10.10">
    <property type="entry name" value="Cytochrome C3"/>
    <property type="match status" value="1"/>
</dbReference>
<dbReference type="Pfam" id="PF09699">
    <property type="entry name" value="Paired_CXXCH_1"/>
    <property type="match status" value="2"/>
</dbReference>
<evidence type="ECO:0000259" key="4">
    <source>
        <dbReference type="Pfam" id="PF09699"/>
    </source>
</evidence>
<dbReference type="Proteomes" id="UP001228044">
    <property type="component" value="Unassembled WGS sequence"/>
</dbReference>
<comment type="caution">
    <text evidence="6">The sequence shown here is derived from an EMBL/GenBank/DDBJ whole genome shotgun (WGS) entry which is preliminary data.</text>
</comment>
<evidence type="ECO:0000259" key="5">
    <source>
        <dbReference type="Pfam" id="PF22678"/>
    </source>
</evidence>
<dbReference type="EMBL" id="JAUHHC010000005">
    <property type="protein sequence ID" value="MDN3922444.1"/>
    <property type="molecule type" value="Genomic_DNA"/>
</dbReference>
<dbReference type="RefSeq" id="WP_290360747.1">
    <property type="nucleotide sequence ID" value="NZ_JAUHHC010000005.1"/>
</dbReference>
<evidence type="ECO:0000256" key="3">
    <source>
        <dbReference type="SAM" id="SignalP"/>
    </source>
</evidence>
<dbReference type="InterPro" id="IPR036280">
    <property type="entry name" value="Multihaem_cyt_sf"/>
</dbReference>
<dbReference type="Gene3D" id="1.10.287.3080">
    <property type="match status" value="3"/>
</dbReference>
<evidence type="ECO:0000313" key="6">
    <source>
        <dbReference type="EMBL" id="MDN3922444.1"/>
    </source>
</evidence>
<organism evidence="6 7">
    <name type="scientific">Roseateles violae</name>
    <dbReference type="NCBI Taxonomy" id="3058042"/>
    <lineage>
        <taxon>Bacteria</taxon>
        <taxon>Pseudomonadati</taxon>
        <taxon>Pseudomonadota</taxon>
        <taxon>Betaproteobacteria</taxon>
        <taxon>Burkholderiales</taxon>
        <taxon>Sphaerotilaceae</taxon>
        <taxon>Roseateles</taxon>
    </lineage>
</organism>
<dbReference type="SUPFAM" id="SSF48695">
    <property type="entry name" value="Multiheme cytochromes"/>
    <property type="match status" value="1"/>
</dbReference>
<keyword evidence="7" id="KW-1185">Reference proteome</keyword>
<dbReference type="InterPro" id="IPR051829">
    <property type="entry name" value="Multiheme_Cytochr_ET"/>
</dbReference>
<reference evidence="6 7" key="1">
    <citation type="submission" date="2023-06" db="EMBL/GenBank/DDBJ databases">
        <title>Pelomonas sp. PFR6 16S ribosomal RNA gene Genome sequencing and assembly.</title>
        <authorList>
            <person name="Woo H."/>
        </authorList>
    </citation>
    <scope>NUCLEOTIDE SEQUENCE [LARGE SCALE GENOMIC DNA]</scope>
    <source>
        <strain evidence="6 7">PFR6</strain>
    </source>
</reference>
<dbReference type="PANTHER" id="PTHR35038:SF8">
    <property type="entry name" value="C-TYPE POLYHEME CYTOCHROME OMCC"/>
    <property type="match status" value="1"/>
</dbReference>
<dbReference type="NCBIfam" id="TIGR01905">
    <property type="entry name" value="paired_CXXCH_1"/>
    <property type="match status" value="2"/>
</dbReference>
<feature type="chain" id="PRO_5045290169" evidence="3">
    <location>
        <begin position="27"/>
        <end position="333"/>
    </location>
</feature>
<dbReference type="InterPro" id="IPR010177">
    <property type="entry name" value="Paired_CXXCH_1"/>
</dbReference>
<dbReference type="NCBIfam" id="TIGR03508">
    <property type="entry name" value="decahem_SO"/>
    <property type="match status" value="1"/>
</dbReference>
<feature type="signal peptide" evidence="3">
    <location>
        <begin position="1"/>
        <end position="26"/>
    </location>
</feature>
<dbReference type="InterPro" id="IPR053875">
    <property type="entry name" value="Cytochrom_c_NrfB-like_dom"/>
</dbReference>
<feature type="domain" description="Doubled CXXCH motif" evidence="4">
    <location>
        <begin position="195"/>
        <end position="237"/>
    </location>
</feature>
<sequence>MKIIRGMGLWVLMTMALAMGAQSARAADAVLKGDAVCTRCHDESEMYPVLSIGKTKHGTAADGRTPTCTSCHGESTRHVQNQPREGEQGRPKPDRVFDGALQGLSPVSRVDSVPKSPGKRTTVPAAELNSACLSCHQGGKRAHWQGSVHENRDVPCTACHQLHVQHDKVRDKQTQPEVCFLCHREQRTQLNRQSHHPVVEGKVACSDCHNPHGTAGVKLLVRDSVVDTCYSCHAEKRGPFIFNHQPVTEDCTLCHNPHGSTVSNLLKSRPPFLCQQCHEPTSHRGNVPGLLAGTGTTAGARGITQARACLNCHTNIHGSNNPTNSSESRSMRR</sequence>
<feature type="region of interest" description="Disordered" evidence="2">
    <location>
        <begin position="55"/>
        <end position="100"/>
    </location>
</feature>
<protein>
    <submittedName>
        <fullName evidence="6">DmsE family decaheme c-type cytochrome</fullName>
    </submittedName>
</protein>
<feature type="compositionally biased region" description="Polar residues" evidence="2">
    <location>
        <begin position="66"/>
        <end position="83"/>
    </location>
</feature>
<dbReference type="Pfam" id="PF22678">
    <property type="entry name" value="Cytochrom_c_NrfB-like"/>
    <property type="match status" value="1"/>
</dbReference>
<feature type="compositionally biased region" description="Basic and acidic residues" evidence="2">
    <location>
        <begin position="84"/>
        <end position="97"/>
    </location>
</feature>